<accession>A0A8H3G2W2</accession>
<evidence type="ECO:0000259" key="11">
    <source>
        <dbReference type="Pfam" id="PF09347"/>
    </source>
</evidence>
<keyword evidence="6" id="KW-0159">Chromosome partition</keyword>
<dbReference type="Pfam" id="PF09347">
    <property type="entry name" value="DUF1989"/>
    <property type="match status" value="1"/>
</dbReference>
<evidence type="ECO:0000256" key="4">
    <source>
        <dbReference type="ARBA" id="ARBA00015139"/>
    </source>
</evidence>
<evidence type="ECO:0000256" key="8">
    <source>
        <dbReference type="ARBA" id="ARBA00025163"/>
    </source>
</evidence>
<dbReference type="InterPro" id="IPR056784">
    <property type="entry name" value="PSF2_N"/>
</dbReference>
<dbReference type="GO" id="GO:0006260">
    <property type="term" value="P:DNA replication"/>
    <property type="evidence" value="ECO:0007669"/>
    <property type="project" value="UniProtKB-KW"/>
</dbReference>
<keyword evidence="5" id="KW-0235">DNA replication</keyword>
<evidence type="ECO:0000256" key="9">
    <source>
        <dbReference type="SAM" id="MobiDB-lite"/>
    </source>
</evidence>
<feature type="domain" description="GINS subunit" evidence="10">
    <location>
        <begin position="278"/>
        <end position="365"/>
    </location>
</feature>
<dbReference type="CDD" id="cd11712">
    <property type="entry name" value="GINS_A_psf2"/>
    <property type="match status" value="1"/>
</dbReference>
<evidence type="ECO:0000313" key="14">
    <source>
        <dbReference type="Proteomes" id="UP000664521"/>
    </source>
</evidence>
<dbReference type="InterPro" id="IPR018959">
    <property type="entry name" value="DUF1989"/>
</dbReference>
<dbReference type="GO" id="GO:0000727">
    <property type="term" value="P:double-strand break repair via break-induced replication"/>
    <property type="evidence" value="ECO:0007669"/>
    <property type="project" value="TreeGrafter"/>
</dbReference>
<evidence type="ECO:0000259" key="12">
    <source>
        <dbReference type="Pfam" id="PF25005"/>
    </source>
</evidence>
<evidence type="ECO:0000259" key="10">
    <source>
        <dbReference type="Pfam" id="PF05916"/>
    </source>
</evidence>
<dbReference type="OrthoDB" id="504708at2759"/>
<evidence type="ECO:0000256" key="3">
    <source>
        <dbReference type="ARBA" id="ARBA00013969"/>
    </source>
</evidence>
<feature type="region of interest" description="Disordered" evidence="9">
    <location>
        <begin position="367"/>
        <end position="401"/>
    </location>
</feature>
<dbReference type="PANTHER" id="PTHR12772">
    <property type="entry name" value="DNA REPLICATION COMPLEX GINS PROTEIN PSF2"/>
    <property type="match status" value="1"/>
</dbReference>
<evidence type="ECO:0000256" key="6">
    <source>
        <dbReference type="ARBA" id="ARBA00022829"/>
    </source>
</evidence>
<comment type="function">
    <text evidence="8">The GINS complex plays an essential role in the initiation of DNA replication. Has a role in chromosome segregation.</text>
</comment>
<evidence type="ECO:0000256" key="1">
    <source>
        <dbReference type="ARBA" id="ARBA00004123"/>
    </source>
</evidence>
<evidence type="ECO:0000313" key="13">
    <source>
        <dbReference type="EMBL" id="CAF9935613.1"/>
    </source>
</evidence>
<proteinExistence type="inferred from homology"/>
<feature type="domain" description="DNA replication complex GINS protein PSF2 N-terminal" evidence="12">
    <location>
        <begin position="204"/>
        <end position="234"/>
    </location>
</feature>
<dbReference type="InterPro" id="IPR007257">
    <property type="entry name" value="GINS_Psf2"/>
</dbReference>
<keyword evidence="14" id="KW-1185">Reference proteome</keyword>
<dbReference type="SUPFAM" id="SSF160059">
    <property type="entry name" value="PriA/YqbF domain"/>
    <property type="match status" value="1"/>
</dbReference>
<dbReference type="GO" id="GO:0000811">
    <property type="term" value="C:GINS complex"/>
    <property type="evidence" value="ECO:0007669"/>
    <property type="project" value="TreeGrafter"/>
</dbReference>
<keyword evidence="7" id="KW-0539">Nucleus</keyword>
<name>A0A8H3G2W2_9LECA</name>
<dbReference type="GO" id="GO:0007059">
    <property type="term" value="P:chromosome segregation"/>
    <property type="evidence" value="ECO:0007669"/>
    <property type="project" value="UniProtKB-KW"/>
</dbReference>
<feature type="domain" description="DUF1989" evidence="11">
    <location>
        <begin position="28"/>
        <end position="192"/>
    </location>
</feature>
<feature type="compositionally biased region" description="Acidic residues" evidence="9">
    <location>
        <begin position="389"/>
        <end position="401"/>
    </location>
</feature>
<feature type="compositionally biased region" description="Basic and acidic residues" evidence="9">
    <location>
        <begin position="370"/>
        <end position="383"/>
    </location>
</feature>
<comment type="caution">
    <text evidence="13">The sequence shown here is derived from an EMBL/GenBank/DDBJ whole genome shotgun (WGS) entry which is preliminary data.</text>
</comment>
<dbReference type="PANTHER" id="PTHR12772:SF0">
    <property type="entry name" value="DNA REPLICATION COMPLEX GINS PROTEIN PSF2"/>
    <property type="match status" value="1"/>
</dbReference>
<reference evidence="13" key="1">
    <citation type="submission" date="2021-03" db="EMBL/GenBank/DDBJ databases">
        <authorList>
            <person name="Tagirdzhanova G."/>
        </authorList>
    </citation>
    <scope>NUCLEOTIDE SEQUENCE</scope>
</reference>
<dbReference type="InterPro" id="IPR036224">
    <property type="entry name" value="GINS_bundle-like_dom_sf"/>
</dbReference>
<organism evidence="13 14">
    <name type="scientific">Heterodermia speciosa</name>
    <dbReference type="NCBI Taxonomy" id="116794"/>
    <lineage>
        <taxon>Eukaryota</taxon>
        <taxon>Fungi</taxon>
        <taxon>Dikarya</taxon>
        <taxon>Ascomycota</taxon>
        <taxon>Pezizomycotina</taxon>
        <taxon>Lecanoromycetes</taxon>
        <taxon>OSLEUM clade</taxon>
        <taxon>Lecanoromycetidae</taxon>
        <taxon>Caliciales</taxon>
        <taxon>Physciaceae</taxon>
        <taxon>Heterodermia</taxon>
    </lineage>
</organism>
<dbReference type="Gene3D" id="1.20.58.1020">
    <property type="match status" value="1"/>
</dbReference>
<evidence type="ECO:0000256" key="5">
    <source>
        <dbReference type="ARBA" id="ARBA00022705"/>
    </source>
</evidence>
<dbReference type="AlphaFoldDB" id="A0A8H3G2W2"/>
<gene>
    <name evidence="13" type="primary">PSF2</name>
    <name evidence="13" type="ORF">HETSPECPRED_009845</name>
</gene>
<dbReference type="Gene3D" id="3.40.5.50">
    <property type="match status" value="1"/>
</dbReference>
<dbReference type="Pfam" id="PF25005">
    <property type="entry name" value="PSF2_N"/>
    <property type="match status" value="1"/>
</dbReference>
<dbReference type="SUPFAM" id="SSF158573">
    <property type="entry name" value="GINS helical bundle-like"/>
    <property type="match status" value="1"/>
</dbReference>
<comment type="similarity">
    <text evidence="2">Belongs to the GINS2/PSF2 family.</text>
</comment>
<dbReference type="Proteomes" id="UP000664521">
    <property type="component" value="Unassembled WGS sequence"/>
</dbReference>
<dbReference type="Pfam" id="PF05916">
    <property type="entry name" value="Sld5"/>
    <property type="match status" value="1"/>
</dbReference>
<comment type="subcellular location">
    <subcellularLocation>
        <location evidence="1">Nucleus</location>
    </subcellularLocation>
</comment>
<dbReference type="EMBL" id="CAJPDS010000084">
    <property type="protein sequence ID" value="CAF9935613.1"/>
    <property type="molecule type" value="Genomic_DNA"/>
</dbReference>
<dbReference type="InterPro" id="IPR021151">
    <property type="entry name" value="GINS_A"/>
</dbReference>
<sequence>MTRNKQNTILLPNVQDTVKSDPQAQQHIVSGGHGYAFEVSRGTSFRIIDIHGRQIVDMMAWVLPFPTSCEHLSMSYTRYVLNGSAPPAIGDCLVTNKQEPIFKLTADACHTHDMTFMSCNPAFYAAMGLEGHRSCAENIAEAMKPWGMSSYLEAASVDPFNVFQNTPDMALKKDLGCSRPGDYVEFEVLKDAVVAVSSCPYDVGPVPPLQPPQRTQLPLWLALLLKRQRRANIIPPPWLAPDSLDSILRTETSFTSFSSPPRLPSNSTSPPFVLSATADAPPDALPYHWLELGEMLLDAAGDDIPEPDNIRRLMRDLREVRMAKMRAGVSVLEGGREVKMNGVGGMEVSEGRAFIAGVMDGLRKIGASKELSRKEREAEERENGIGAAGDEDDDEDMDTLG</sequence>
<evidence type="ECO:0000256" key="2">
    <source>
        <dbReference type="ARBA" id="ARBA00010565"/>
    </source>
</evidence>
<dbReference type="FunFam" id="1.20.58.1020:FF:000001">
    <property type="entry name" value="DNA replication complex GINS protein PSF2"/>
    <property type="match status" value="1"/>
</dbReference>
<protein>
    <recommendedName>
        <fullName evidence="4">DNA replication complex GINS protein PSF2</fullName>
    </recommendedName>
    <alternativeName>
        <fullName evidence="3">DNA replication complex GINS protein psf2</fullName>
    </alternativeName>
</protein>
<evidence type="ECO:0000256" key="7">
    <source>
        <dbReference type="ARBA" id="ARBA00023242"/>
    </source>
</evidence>